<dbReference type="SUPFAM" id="SSF81383">
    <property type="entry name" value="F-box domain"/>
    <property type="match status" value="1"/>
</dbReference>
<dbReference type="Gene3D" id="3.80.10.10">
    <property type="entry name" value="Ribonuclease Inhibitor"/>
    <property type="match status" value="1"/>
</dbReference>
<feature type="domain" description="F-box" evidence="1">
    <location>
        <begin position="5"/>
        <end position="38"/>
    </location>
</feature>
<evidence type="ECO:0000259" key="1">
    <source>
        <dbReference type="Pfam" id="PF00646"/>
    </source>
</evidence>
<dbReference type="EMBL" id="UYRT01088869">
    <property type="protein sequence ID" value="VDN34255.1"/>
    <property type="molecule type" value="Genomic_DNA"/>
</dbReference>
<dbReference type="CDD" id="cd09917">
    <property type="entry name" value="F-box_SF"/>
    <property type="match status" value="1"/>
</dbReference>
<evidence type="ECO:0000313" key="3">
    <source>
        <dbReference type="Proteomes" id="UP000271098"/>
    </source>
</evidence>
<sequence length="211" mass="23967">MLDLLSGDIIWRIFRYLDVGSRARLAAVNTTFYRLFNKWEDLLHCSVRLDGITLAGENFIIEVDQPHHSKKILAVHDERVLWKVDREVLRSLVNINELHISSNFFAEGSSDATIAALFSFPRLQVLHIQQRYSEEKCQLNIVRPHHVLQIASASLSDLKLQGVVVTAQALELICSKYRNTLESLCLLGGLVSTSDLHRCFQAISKCSESTY</sequence>
<dbReference type="OrthoDB" id="426865at2759"/>
<organism evidence="4">
    <name type="scientific">Gongylonema pulchrum</name>
    <dbReference type="NCBI Taxonomy" id="637853"/>
    <lineage>
        <taxon>Eukaryota</taxon>
        <taxon>Metazoa</taxon>
        <taxon>Ecdysozoa</taxon>
        <taxon>Nematoda</taxon>
        <taxon>Chromadorea</taxon>
        <taxon>Rhabditida</taxon>
        <taxon>Spirurina</taxon>
        <taxon>Spiruromorpha</taxon>
        <taxon>Spiruroidea</taxon>
        <taxon>Gongylonematidae</taxon>
        <taxon>Gongylonema</taxon>
    </lineage>
</organism>
<dbReference type="Proteomes" id="UP000271098">
    <property type="component" value="Unassembled WGS sequence"/>
</dbReference>
<accession>A0A183EF93</accession>
<dbReference type="WBParaSite" id="GPUH_0001965901-mRNA-1">
    <property type="protein sequence ID" value="GPUH_0001965901-mRNA-1"/>
    <property type="gene ID" value="GPUH_0001965901"/>
</dbReference>
<protein>
    <submittedName>
        <fullName evidence="4">F-box domain-containing protein</fullName>
    </submittedName>
</protein>
<dbReference type="InterPro" id="IPR036047">
    <property type="entry name" value="F-box-like_dom_sf"/>
</dbReference>
<proteinExistence type="predicted"/>
<dbReference type="InterPro" id="IPR032675">
    <property type="entry name" value="LRR_dom_sf"/>
</dbReference>
<keyword evidence="3" id="KW-1185">Reference proteome</keyword>
<evidence type="ECO:0000313" key="4">
    <source>
        <dbReference type="WBParaSite" id="GPUH_0001965901-mRNA-1"/>
    </source>
</evidence>
<dbReference type="InterPro" id="IPR001810">
    <property type="entry name" value="F-box_dom"/>
</dbReference>
<dbReference type="Pfam" id="PF00646">
    <property type="entry name" value="F-box"/>
    <property type="match status" value="1"/>
</dbReference>
<dbReference type="AlphaFoldDB" id="A0A183EF93"/>
<dbReference type="SUPFAM" id="SSF52047">
    <property type="entry name" value="RNI-like"/>
    <property type="match status" value="1"/>
</dbReference>
<evidence type="ECO:0000313" key="2">
    <source>
        <dbReference type="EMBL" id="VDN34255.1"/>
    </source>
</evidence>
<reference evidence="2 3" key="2">
    <citation type="submission" date="2018-11" db="EMBL/GenBank/DDBJ databases">
        <authorList>
            <consortium name="Pathogen Informatics"/>
        </authorList>
    </citation>
    <scope>NUCLEOTIDE SEQUENCE [LARGE SCALE GENOMIC DNA]</scope>
</reference>
<reference evidence="4" key="1">
    <citation type="submission" date="2016-06" db="UniProtKB">
        <authorList>
            <consortium name="WormBaseParasite"/>
        </authorList>
    </citation>
    <scope>IDENTIFICATION</scope>
</reference>
<gene>
    <name evidence="2" type="ORF">GPUH_LOCUS19634</name>
</gene>
<name>A0A183EF93_9BILA</name>